<dbReference type="STRING" id="869212.Turpa_4149"/>
<feature type="chain" id="PRO_5003686706" evidence="2">
    <location>
        <begin position="32"/>
        <end position="588"/>
    </location>
</feature>
<name>I4BBX5_TURPD</name>
<proteinExistence type="predicted"/>
<evidence type="ECO:0000313" key="4">
    <source>
        <dbReference type="Proteomes" id="UP000006048"/>
    </source>
</evidence>
<dbReference type="AlphaFoldDB" id="I4BBX5"/>
<evidence type="ECO:0000313" key="3">
    <source>
        <dbReference type="EMBL" id="AFM14782.1"/>
    </source>
</evidence>
<dbReference type="EMBL" id="CP002959">
    <property type="protein sequence ID" value="AFM14782.1"/>
    <property type="molecule type" value="Genomic_DNA"/>
</dbReference>
<keyword evidence="4" id="KW-1185">Reference proteome</keyword>
<protein>
    <submittedName>
        <fullName evidence="3">Uncharacterized protein</fullName>
    </submittedName>
</protein>
<reference evidence="3 4" key="1">
    <citation type="submission" date="2012-06" db="EMBL/GenBank/DDBJ databases">
        <title>The complete chromosome of genome of Turneriella parva DSM 21527.</title>
        <authorList>
            <consortium name="US DOE Joint Genome Institute (JGI-PGF)"/>
            <person name="Lucas S."/>
            <person name="Han J."/>
            <person name="Lapidus A."/>
            <person name="Bruce D."/>
            <person name="Goodwin L."/>
            <person name="Pitluck S."/>
            <person name="Peters L."/>
            <person name="Kyrpides N."/>
            <person name="Mavromatis K."/>
            <person name="Ivanova N."/>
            <person name="Mikhailova N."/>
            <person name="Chertkov O."/>
            <person name="Detter J.C."/>
            <person name="Tapia R."/>
            <person name="Han C."/>
            <person name="Land M."/>
            <person name="Hauser L."/>
            <person name="Markowitz V."/>
            <person name="Cheng J.-F."/>
            <person name="Hugenholtz P."/>
            <person name="Woyke T."/>
            <person name="Wu D."/>
            <person name="Gronow S."/>
            <person name="Wellnitz S."/>
            <person name="Brambilla E."/>
            <person name="Klenk H.-P."/>
            <person name="Eisen J.A."/>
        </authorList>
    </citation>
    <scope>NUCLEOTIDE SEQUENCE [LARGE SCALE GENOMIC DNA]</scope>
    <source>
        <strain evidence="4">ATCC BAA-1111 / DSM 21527 / NCTC 11395 / H</strain>
    </source>
</reference>
<feature type="region of interest" description="Disordered" evidence="1">
    <location>
        <begin position="413"/>
        <end position="441"/>
    </location>
</feature>
<dbReference type="KEGG" id="tpx:Turpa_4149"/>
<keyword evidence="2" id="KW-0732">Signal</keyword>
<organism evidence="3 4">
    <name type="scientific">Turneriella parva (strain ATCC BAA-1111 / DSM 21527 / NCTC 11395 / H)</name>
    <name type="common">Leptospira parva</name>
    <dbReference type="NCBI Taxonomy" id="869212"/>
    <lineage>
        <taxon>Bacteria</taxon>
        <taxon>Pseudomonadati</taxon>
        <taxon>Spirochaetota</taxon>
        <taxon>Spirochaetia</taxon>
        <taxon>Leptospirales</taxon>
        <taxon>Leptospiraceae</taxon>
        <taxon>Turneriella</taxon>
    </lineage>
</organism>
<evidence type="ECO:0000256" key="1">
    <source>
        <dbReference type="SAM" id="MobiDB-lite"/>
    </source>
</evidence>
<dbReference type="HOGENOM" id="CLU_463752_0_0_12"/>
<accession>I4BBX5</accession>
<gene>
    <name evidence="3" type="ordered locus">Turpa_4149</name>
</gene>
<sequence length="588" mass="64485">MIQKRLLKTATLVRALAAALLAVLATTPALATKFDGASVPTLSAESALNTPLGVRSYGMGMAQTGNANDLSALYYNPAALSTLHYAEYSLSYHGATNDVAGHSFMAALPLPYGTIGVTGVFNRAQDNQYVEKGVNVLPDRNKYSYITALSYGAPILKRRLHGGITMKWFGADFNDAAQGATYARQQKGLFFDASLLGTFDPAHYSESLRWMPRLSGGFTARNLHPLLKLDNEVSRSENREEYNAGVSMHFPYKFMLNVDAVNSMSAPTRMRYGFEYWPVHFLALRGGVTQSGSGEAFKSIHWGIGFGETVQSSKLSFEYAAAKEYPDGFGVNFNKPNSTYHRFAFHHSFESVETDEHGRATPIKFTERYTHRYRFARELAPREIIADSVTSLTNETVGYDASLAAATTGTQTASLDVAPSDQPAEPAPTPGKPTKVPPRPKPENIVGKYIVAIFPVDIEVVSGRVKNPSLKEKLRGNFLIEVNKGGAGRLINANKMLAAPKRNDGELESVYLKRMQQALGADLIVFNKLYIDGNDGELKLVTLYYRRGGTGISAQSDVVGSDAQELQFIQRATAQFEKEHKALLEELK</sequence>
<feature type="signal peptide" evidence="2">
    <location>
        <begin position="1"/>
        <end position="31"/>
    </location>
</feature>
<dbReference type="Proteomes" id="UP000006048">
    <property type="component" value="Chromosome"/>
</dbReference>
<feature type="compositionally biased region" description="Pro residues" evidence="1">
    <location>
        <begin position="425"/>
        <end position="439"/>
    </location>
</feature>
<dbReference type="Gene3D" id="2.40.160.60">
    <property type="entry name" value="Outer membrane protein transport protein (OMPP1/FadL/TodX)"/>
    <property type="match status" value="1"/>
</dbReference>
<evidence type="ECO:0000256" key="2">
    <source>
        <dbReference type="SAM" id="SignalP"/>
    </source>
</evidence>